<name>A0ABT1L395_9GAMM</name>
<keyword evidence="5" id="KW-0418">Kinase</keyword>
<evidence type="ECO:0000313" key="9">
    <source>
        <dbReference type="EMBL" id="MCP8351699.1"/>
    </source>
</evidence>
<feature type="domain" description="Aspartate/glutamate/uridylate kinase" evidence="8">
    <location>
        <begin position="3"/>
        <end position="204"/>
    </location>
</feature>
<keyword evidence="6" id="KW-0067">ATP-binding</keyword>
<reference evidence="9 10" key="1">
    <citation type="journal article" date="2022" name="Nat. Microbiol.">
        <title>The microbiome of a bacterivorous marine choanoflagellate contains a resource-demanding obligate bacterial associate.</title>
        <authorList>
            <person name="Needham D.M."/>
            <person name="Poirier C."/>
            <person name="Bachy C."/>
            <person name="George E.E."/>
            <person name="Wilken S."/>
            <person name="Yung C.C.M."/>
            <person name="Limardo A.J."/>
            <person name="Morando M."/>
            <person name="Sudek L."/>
            <person name="Malmstrom R.R."/>
            <person name="Keeling P.J."/>
            <person name="Santoro A.E."/>
            <person name="Worden A.Z."/>
        </authorList>
    </citation>
    <scope>NUCLEOTIDE SEQUENCE [LARGE SCALE GENOMIC DNA]</scope>
    <source>
        <strain evidence="9 10">Comchoano-2</strain>
    </source>
</reference>
<evidence type="ECO:0000256" key="1">
    <source>
        <dbReference type="ARBA" id="ARBA00010122"/>
    </source>
</evidence>
<dbReference type="InterPro" id="IPR018042">
    <property type="entry name" value="Aspartate_kinase_CS"/>
</dbReference>
<dbReference type="PANTHER" id="PTHR21499:SF3">
    <property type="entry name" value="ASPARTOKINASE"/>
    <property type="match status" value="1"/>
</dbReference>
<gene>
    <name evidence="9" type="ORF">MKS91_00090</name>
</gene>
<comment type="catalytic activity">
    <reaction evidence="7">
        <text>L-aspartate + ATP = 4-phospho-L-aspartate + ADP</text>
        <dbReference type="Rhea" id="RHEA:23776"/>
        <dbReference type="ChEBI" id="CHEBI:29991"/>
        <dbReference type="ChEBI" id="CHEBI:30616"/>
        <dbReference type="ChEBI" id="CHEBI:57535"/>
        <dbReference type="ChEBI" id="CHEBI:456216"/>
        <dbReference type="EC" id="2.7.2.4"/>
    </reaction>
</comment>
<dbReference type="PROSITE" id="PS00324">
    <property type="entry name" value="ASPARTOKINASE"/>
    <property type="match status" value="1"/>
</dbReference>
<keyword evidence="3" id="KW-0808">Transferase</keyword>
<dbReference type="InterPro" id="IPR001048">
    <property type="entry name" value="Asp/Glu/Uridylate_kinase"/>
</dbReference>
<evidence type="ECO:0000256" key="5">
    <source>
        <dbReference type="ARBA" id="ARBA00022777"/>
    </source>
</evidence>
<evidence type="ECO:0000256" key="4">
    <source>
        <dbReference type="ARBA" id="ARBA00022741"/>
    </source>
</evidence>
<organism evidence="9 10">
    <name type="scientific">Candidatus Synchoanobacter obligatus</name>
    <dbReference type="NCBI Taxonomy" id="2919597"/>
    <lineage>
        <taxon>Bacteria</taxon>
        <taxon>Pseudomonadati</taxon>
        <taxon>Pseudomonadota</taxon>
        <taxon>Gammaproteobacteria</taxon>
        <taxon>Candidatus Comchoanobacterales</taxon>
        <taxon>Candidatus Comchoanobacteraceae</taxon>
        <taxon>Candidatus Synchoanobacter</taxon>
    </lineage>
</organism>
<keyword evidence="4" id="KW-0547">Nucleotide-binding</keyword>
<accession>A0ABT1L395</accession>
<evidence type="ECO:0000256" key="7">
    <source>
        <dbReference type="ARBA" id="ARBA00047872"/>
    </source>
</evidence>
<dbReference type="SUPFAM" id="SSF53633">
    <property type="entry name" value="Carbamate kinase-like"/>
    <property type="match status" value="1"/>
</dbReference>
<evidence type="ECO:0000259" key="8">
    <source>
        <dbReference type="Pfam" id="PF00696"/>
    </source>
</evidence>
<evidence type="ECO:0000256" key="3">
    <source>
        <dbReference type="ARBA" id="ARBA00022679"/>
    </source>
</evidence>
<dbReference type="Proteomes" id="UP001320768">
    <property type="component" value="Unassembled WGS sequence"/>
</dbReference>
<dbReference type="Gene3D" id="3.40.1160.10">
    <property type="entry name" value="Acetylglutamate kinase-like"/>
    <property type="match status" value="1"/>
</dbReference>
<dbReference type="Pfam" id="PF00696">
    <property type="entry name" value="AA_kinase"/>
    <property type="match status" value="1"/>
</dbReference>
<evidence type="ECO:0000256" key="2">
    <source>
        <dbReference type="ARBA" id="ARBA00013059"/>
    </source>
</evidence>
<evidence type="ECO:0000256" key="6">
    <source>
        <dbReference type="ARBA" id="ARBA00022840"/>
    </source>
</evidence>
<comment type="similarity">
    <text evidence="1">Belongs to the aspartokinase family.</text>
</comment>
<dbReference type="EC" id="2.7.2.4" evidence="2"/>
<dbReference type="RefSeq" id="WP_258568814.1">
    <property type="nucleotide sequence ID" value="NZ_JAKUDN010000001.1"/>
</dbReference>
<dbReference type="PANTHER" id="PTHR21499">
    <property type="entry name" value="ASPARTATE KINASE"/>
    <property type="match status" value="1"/>
</dbReference>
<keyword evidence="10" id="KW-1185">Reference proteome</keyword>
<sequence length="232" mass="25371">MHVRKYGGSSLQSLNNIRDICSNLPDVPMVIVLSAQGDMTNCLYQASDRFPDGLEKNELIALGEMFSCSLMQKMLKLSGRDSVIIGYEDLGIQSTSSHGGFIDRIDPSMIINNLSVNKVVIVPGFHAVGPNGQLAILHRGSSDDTAVALAIALKVPCHIYSNIPYIYNGEGMACRKISYDSLLSLITKDEAPMSRSAILMAQRHSLSLSFGHWNRYSSGTVIGMIEEIFENN</sequence>
<protein>
    <recommendedName>
        <fullName evidence="2">aspartate kinase</fullName>
        <ecNumber evidence="2">2.7.2.4</ecNumber>
    </recommendedName>
</protein>
<dbReference type="InterPro" id="IPR036393">
    <property type="entry name" value="AceGlu_kinase-like_sf"/>
</dbReference>
<comment type="caution">
    <text evidence="9">The sequence shown here is derived from an EMBL/GenBank/DDBJ whole genome shotgun (WGS) entry which is preliminary data.</text>
</comment>
<proteinExistence type="inferred from homology"/>
<dbReference type="EMBL" id="JAKUDN010000001">
    <property type="protein sequence ID" value="MCP8351699.1"/>
    <property type="molecule type" value="Genomic_DNA"/>
</dbReference>
<evidence type="ECO:0000313" key="10">
    <source>
        <dbReference type="Proteomes" id="UP001320768"/>
    </source>
</evidence>